<evidence type="ECO:0000259" key="1">
    <source>
        <dbReference type="Pfam" id="PF11160"/>
    </source>
</evidence>
<keyword evidence="3" id="KW-1185">Reference proteome</keyword>
<gene>
    <name evidence="2" type="ORF">B0T23DRAFT_368444</name>
</gene>
<sequence>MSIKLASLLLEMEREGPTWYLPTAWYIDNQVGSGSSPFTSRLPRNFGGTLSSIVSDKHLPLLPIPASSISKKTSIWSCTSQVRLSATSPWEVSFHLRGLSSFMPSTDILHRKGPDSHTSESVGKVKDVLTEPGHQAGRNVNASPENPRYEVCSVVLPESSWPLSGLIIGSDNDVYGV</sequence>
<dbReference type="Pfam" id="PF11160">
    <property type="entry name" value="Hva1_TUDOR"/>
    <property type="match status" value="1"/>
</dbReference>
<dbReference type="RefSeq" id="XP_062687678.1">
    <property type="nucleotide sequence ID" value="XM_062836444.1"/>
</dbReference>
<dbReference type="Proteomes" id="UP001285908">
    <property type="component" value="Unassembled WGS sequence"/>
</dbReference>
<dbReference type="EMBL" id="JAULSX010000018">
    <property type="protein sequence ID" value="KAK3484535.1"/>
    <property type="molecule type" value="Genomic_DNA"/>
</dbReference>
<reference evidence="2 3" key="1">
    <citation type="journal article" date="2023" name="Mol. Phylogenet. Evol.">
        <title>Genome-scale phylogeny and comparative genomics of the fungal order Sordariales.</title>
        <authorList>
            <person name="Hensen N."/>
            <person name="Bonometti L."/>
            <person name="Westerberg I."/>
            <person name="Brannstrom I.O."/>
            <person name="Guillou S."/>
            <person name="Cros-Aarteil S."/>
            <person name="Calhoun S."/>
            <person name="Haridas S."/>
            <person name="Kuo A."/>
            <person name="Mondo S."/>
            <person name="Pangilinan J."/>
            <person name="Riley R."/>
            <person name="LaButti K."/>
            <person name="Andreopoulos B."/>
            <person name="Lipzen A."/>
            <person name="Chen C."/>
            <person name="Yan M."/>
            <person name="Daum C."/>
            <person name="Ng V."/>
            <person name="Clum A."/>
            <person name="Steindorff A."/>
            <person name="Ohm R.A."/>
            <person name="Martin F."/>
            <person name="Silar P."/>
            <person name="Natvig D.O."/>
            <person name="Lalanne C."/>
            <person name="Gautier V."/>
            <person name="Ament-Velasquez S.L."/>
            <person name="Kruys A."/>
            <person name="Hutchinson M.I."/>
            <person name="Powell A.J."/>
            <person name="Barry K."/>
            <person name="Miller A.N."/>
            <person name="Grigoriev I.V."/>
            <person name="Debuchy R."/>
            <person name="Gladieux P."/>
            <person name="Hiltunen Thoren M."/>
            <person name="Johannesson H."/>
        </authorList>
    </citation>
    <scope>NUCLEOTIDE SEQUENCE [LARGE SCALE GENOMIC DNA]</scope>
    <source>
        <strain evidence="2 3">FGSC 10403</strain>
    </source>
</reference>
<organism evidence="2 3">
    <name type="scientific">Neurospora hispaniola</name>
    <dbReference type="NCBI Taxonomy" id="588809"/>
    <lineage>
        <taxon>Eukaryota</taxon>
        <taxon>Fungi</taxon>
        <taxon>Dikarya</taxon>
        <taxon>Ascomycota</taxon>
        <taxon>Pezizomycotina</taxon>
        <taxon>Sordariomycetes</taxon>
        <taxon>Sordariomycetidae</taxon>
        <taxon>Sordariales</taxon>
        <taxon>Sordariaceae</taxon>
        <taxon>Neurospora</taxon>
    </lineage>
</organism>
<dbReference type="AlphaFoldDB" id="A0AAJ0MLK0"/>
<accession>A0AAJ0MLK0</accession>
<name>A0AAJ0MLK0_9PEZI</name>
<protein>
    <recommendedName>
        <fullName evidence="1">Hypervirulence associated protein TUDOR domain-containing protein</fullName>
    </recommendedName>
</protein>
<comment type="caution">
    <text evidence="2">The sequence shown here is derived from an EMBL/GenBank/DDBJ whole genome shotgun (WGS) entry which is preliminary data.</text>
</comment>
<proteinExistence type="predicted"/>
<feature type="domain" description="Hypervirulence associated protein TUDOR" evidence="1">
    <location>
        <begin position="116"/>
        <end position="151"/>
    </location>
</feature>
<evidence type="ECO:0000313" key="3">
    <source>
        <dbReference type="Proteomes" id="UP001285908"/>
    </source>
</evidence>
<evidence type="ECO:0000313" key="2">
    <source>
        <dbReference type="EMBL" id="KAK3484535.1"/>
    </source>
</evidence>
<dbReference type="GeneID" id="87874066"/>
<dbReference type="InterPro" id="IPR021331">
    <property type="entry name" value="Hva1_TUDOR"/>
</dbReference>